<evidence type="ECO:0000313" key="2">
    <source>
        <dbReference type="EMBL" id="MBC2664894.1"/>
    </source>
</evidence>
<accession>A0A7X1FQ30</accession>
<evidence type="ECO:0000256" key="1">
    <source>
        <dbReference type="SAM" id="SignalP"/>
    </source>
</evidence>
<feature type="chain" id="PRO_5030691999" evidence="1">
    <location>
        <begin position="29"/>
        <end position="103"/>
    </location>
</feature>
<protein>
    <submittedName>
        <fullName evidence="2">PepSY domain-containing protein</fullName>
    </submittedName>
</protein>
<feature type="signal peptide" evidence="1">
    <location>
        <begin position="1"/>
        <end position="28"/>
    </location>
</feature>
<gene>
    <name evidence="2" type="ORF">H7F51_05135</name>
</gene>
<comment type="caution">
    <text evidence="2">The sequence shown here is derived from an EMBL/GenBank/DDBJ whole genome shotgun (WGS) entry which is preliminary data.</text>
</comment>
<dbReference type="RefSeq" id="WP_185663148.1">
    <property type="nucleotide sequence ID" value="NZ_JACLAW010000003.1"/>
</dbReference>
<evidence type="ECO:0000313" key="3">
    <source>
        <dbReference type="Proteomes" id="UP000566813"/>
    </source>
</evidence>
<dbReference type="EMBL" id="JACLAW010000003">
    <property type="protein sequence ID" value="MBC2664894.1"/>
    <property type="molecule type" value="Genomic_DNA"/>
</dbReference>
<keyword evidence="1" id="KW-0732">Signal</keyword>
<proteinExistence type="predicted"/>
<keyword evidence="3" id="KW-1185">Reference proteome</keyword>
<organism evidence="2 3">
    <name type="scientific">Novosphingobium flavum</name>
    <dbReference type="NCBI Taxonomy" id="1778672"/>
    <lineage>
        <taxon>Bacteria</taxon>
        <taxon>Pseudomonadati</taxon>
        <taxon>Pseudomonadota</taxon>
        <taxon>Alphaproteobacteria</taxon>
        <taxon>Sphingomonadales</taxon>
        <taxon>Sphingomonadaceae</taxon>
        <taxon>Novosphingobium</taxon>
    </lineage>
</organism>
<dbReference type="AlphaFoldDB" id="A0A7X1FQ30"/>
<reference evidence="2 3" key="1">
    <citation type="submission" date="2020-08" db="EMBL/GenBank/DDBJ databases">
        <title>The genome sequence of type strain Novosphingobium flavum NBRC 111647.</title>
        <authorList>
            <person name="Liu Y."/>
        </authorList>
    </citation>
    <scope>NUCLEOTIDE SEQUENCE [LARGE SCALE GENOMIC DNA]</scope>
    <source>
        <strain evidence="2 3">NBRC 111647</strain>
    </source>
</reference>
<dbReference type="Proteomes" id="UP000566813">
    <property type="component" value="Unassembled WGS sequence"/>
</dbReference>
<name>A0A7X1FQ30_9SPHN</name>
<sequence length="103" mass="11334">MKRRKSSRVLGAALLAGSILAISPLASAAPGDEQGQARRDMRAGNVRPLREIEQRVLPSMPGMQYLGPEYDPTAMAYRLKFIQNGRVVFVDVDARSGQILSRH</sequence>